<comment type="caution">
    <text evidence="2">The sequence shown here is derived from an EMBL/GenBank/DDBJ whole genome shotgun (WGS) entry which is preliminary data.</text>
</comment>
<reference evidence="2" key="1">
    <citation type="submission" date="2022-07" db="EMBL/GenBank/DDBJ databases">
        <authorList>
            <person name="Macas J."/>
            <person name="Novak P."/>
            <person name="Neumann P."/>
        </authorList>
    </citation>
    <scope>NUCLEOTIDE SEQUENCE</scope>
</reference>
<evidence type="ECO:0000313" key="2">
    <source>
        <dbReference type="EMBL" id="CAH9090878.1"/>
    </source>
</evidence>
<gene>
    <name evidence="2" type="ORF">CEURO_LOCUS11392</name>
</gene>
<sequence length="136" mass="15197">MADPYSPSSVKTPPPDLHMQSERLVDEGKLTSVVDLKSKIDLPIDPLDALPVRPFIFRRAHFGYSNEGEMDLNWAIRKKYWDNLVYDTYDGPEDLEDGEEVTSATVDAGGYQTGSDDSSNEGDEAEEEARLELKGK</sequence>
<proteinExistence type="predicted"/>
<protein>
    <submittedName>
        <fullName evidence="2">Uncharacterized protein</fullName>
    </submittedName>
</protein>
<feature type="region of interest" description="Disordered" evidence="1">
    <location>
        <begin position="91"/>
        <end position="136"/>
    </location>
</feature>
<dbReference type="Proteomes" id="UP001152484">
    <property type="component" value="Unassembled WGS sequence"/>
</dbReference>
<feature type="compositionally biased region" description="Acidic residues" evidence="1">
    <location>
        <begin position="118"/>
        <end position="127"/>
    </location>
</feature>
<name>A0A9P1EA26_CUSEU</name>
<dbReference type="EMBL" id="CAMAPE010000025">
    <property type="protein sequence ID" value="CAH9090878.1"/>
    <property type="molecule type" value="Genomic_DNA"/>
</dbReference>
<evidence type="ECO:0000313" key="3">
    <source>
        <dbReference type="Proteomes" id="UP001152484"/>
    </source>
</evidence>
<dbReference type="AlphaFoldDB" id="A0A9P1EA26"/>
<organism evidence="2 3">
    <name type="scientific">Cuscuta europaea</name>
    <name type="common">European dodder</name>
    <dbReference type="NCBI Taxonomy" id="41803"/>
    <lineage>
        <taxon>Eukaryota</taxon>
        <taxon>Viridiplantae</taxon>
        <taxon>Streptophyta</taxon>
        <taxon>Embryophyta</taxon>
        <taxon>Tracheophyta</taxon>
        <taxon>Spermatophyta</taxon>
        <taxon>Magnoliopsida</taxon>
        <taxon>eudicotyledons</taxon>
        <taxon>Gunneridae</taxon>
        <taxon>Pentapetalae</taxon>
        <taxon>asterids</taxon>
        <taxon>lamiids</taxon>
        <taxon>Solanales</taxon>
        <taxon>Convolvulaceae</taxon>
        <taxon>Cuscuteae</taxon>
        <taxon>Cuscuta</taxon>
        <taxon>Cuscuta subgen. Cuscuta</taxon>
    </lineage>
</organism>
<evidence type="ECO:0000256" key="1">
    <source>
        <dbReference type="SAM" id="MobiDB-lite"/>
    </source>
</evidence>
<accession>A0A9P1EA26</accession>
<feature type="compositionally biased region" description="Acidic residues" evidence="1">
    <location>
        <begin position="91"/>
        <end position="100"/>
    </location>
</feature>
<dbReference type="OrthoDB" id="1319547at2759"/>
<keyword evidence="3" id="KW-1185">Reference proteome</keyword>